<evidence type="ECO:0000313" key="1">
    <source>
        <dbReference type="EMBL" id="SDZ19276.1"/>
    </source>
</evidence>
<dbReference type="InterPro" id="IPR008767">
    <property type="entry name" value="Phage_SPP1_head-tail_adaptor"/>
</dbReference>
<name>A0A1H3R111_9FIRM</name>
<dbReference type="Pfam" id="PF05521">
    <property type="entry name" value="Phage_HCP"/>
    <property type="match status" value="1"/>
</dbReference>
<dbReference type="InterPro" id="IPR038666">
    <property type="entry name" value="SSP1_head-tail_sf"/>
</dbReference>
<accession>A0A1H3R111</accession>
<sequence length="118" mass="14016">MIDRKKAAEKVRWTPNVRVDVYAKGNKTNELMETKHEFTKVDSMWAKVIPQTGKLQNQQTETVLANVSHKVEVRYQAGKNITREMYLMCRGERFDIKYILNPYMKNEFLEIFCQQIIK</sequence>
<dbReference type="Proteomes" id="UP000199230">
    <property type="component" value="Unassembled WGS sequence"/>
</dbReference>
<dbReference type="NCBIfam" id="TIGR01563">
    <property type="entry name" value="gp16_SPP1"/>
    <property type="match status" value="1"/>
</dbReference>
<organism evidence="1 2">
    <name type="scientific">Tindallia californiensis</name>
    <dbReference type="NCBI Taxonomy" id="159292"/>
    <lineage>
        <taxon>Bacteria</taxon>
        <taxon>Bacillati</taxon>
        <taxon>Bacillota</taxon>
        <taxon>Clostridia</taxon>
        <taxon>Peptostreptococcales</taxon>
        <taxon>Tindalliaceae</taxon>
        <taxon>Tindallia</taxon>
    </lineage>
</organism>
<keyword evidence="2" id="KW-1185">Reference proteome</keyword>
<evidence type="ECO:0000313" key="2">
    <source>
        <dbReference type="Proteomes" id="UP000199230"/>
    </source>
</evidence>
<reference evidence="1 2" key="1">
    <citation type="submission" date="2016-10" db="EMBL/GenBank/DDBJ databases">
        <authorList>
            <person name="de Groot N.N."/>
        </authorList>
    </citation>
    <scope>NUCLEOTIDE SEQUENCE [LARGE SCALE GENOMIC DNA]</scope>
    <source>
        <strain evidence="1 2">APO</strain>
    </source>
</reference>
<dbReference type="AlphaFoldDB" id="A0A1H3R111"/>
<dbReference type="STRING" id="159292.SAMN05192546_11174"/>
<dbReference type="OrthoDB" id="9808209at2"/>
<dbReference type="EMBL" id="FNPV01000011">
    <property type="protein sequence ID" value="SDZ19276.1"/>
    <property type="molecule type" value="Genomic_DNA"/>
</dbReference>
<protein>
    <submittedName>
        <fullName evidence="1">Phage head-tail adaptor, putative, SPP1 family</fullName>
    </submittedName>
</protein>
<proteinExistence type="predicted"/>
<dbReference type="Gene3D" id="2.40.10.270">
    <property type="entry name" value="Bacteriophage SPP1 head-tail adaptor protein"/>
    <property type="match status" value="1"/>
</dbReference>
<gene>
    <name evidence="1" type="ORF">SAMN05192546_11174</name>
</gene>